<name>A0A098SBX5_9BACT</name>
<dbReference type="InterPro" id="IPR051401">
    <property type="entry name" value="GtrA_CellWall_Glycosyl"/>
</dbReference>
<comment type="subcellular location">
    <subcellularLocation>
        <location evidence="1">Membrane</location>
        <topology evidence="1">Multi-pass membrane protein</topology>
    </subcellularLocation>
</comment>
<feature type="domain" description="GtrA/DPMS transmembrane" evidence="7">
    <location>
        <begin position="17"/>
        <end position="131"/>
    </location>
</feature>
<feature type="transmembrane region" description="Helical" evidence="6">
    <location>
        <begin position="42"/>
        <end position="61"/>
    </location>
</feature>
<organism evidence="8 9">
    <name type="scientific">Phaeodactylibacter xiamenensis</name>
    <dbReference type="NCBI Taxonomy" id="1524460"/>
    <lineage>
        <taxon>Bacteria</taxon>
        <taxon>Pseudomonadati</taxon>
        <taxon>Bacteroidota</taxon>
        <taxon>Saprospiria</taxon>
        <taxon>Saprospirales</taxon>
        <taxon>Haliscomenobacteraceae</taxon>
        <taxon>Phaeodactylibacter</taxon>
    </lineage>
</organism>
<evidence type="ECO:0000313" key="8">
    <source>
        <dbReference type="EMBL" id="KGE88542.1"/>
    </source>
</evidence>
<evidence type="ECO:0000256" key="5">
    <source>
        <dbReference type="ARBA" id="ARBA00023136"/>
    </source>
</evidence>
<evidence type="ECO:0000256" key="6">
    <source>
        <dbReference type="SAM" id="Phobius"/>
    </source>
</evidence>
<keyword evidence="5 6" id="KW-0472">Membrane</keyword>
<evidence type="ECO:0000256" key="1">
    <source>
        <dbReference type="ARBA" id="ARBA00004141"/>
    </source>
</evidence>
<gene>
    <name evidence="8" type="ORF">IX84_07620</name>
</gene>
<evidence type="ECO:0000256" key="3">
    <source>
        <dbReference type="ARBA" id="ARBA00022692"/>
    </source>
</evidence>
<dbReference type="PANTHER" id="PTHR38459:SF1">
    <property type="entry name" value="PROPHAGE BACTOPRENOL-LINKED GLUCOSE TRANSLOCASE HOMOLOG"/>
    <property type="match status" value="1"/>
</dbReference>
<dbReference type="PANTHER" id="PTHR38459">
    <property type="entry name" value="PROPHAGE BACTOPRENOL-LINKED GLUCOSE TRANSLOCASE HOMOLOG"/>
    <property type="match status" value="1"/>
</dbReference>
<dbReference type="Pfam" id="PF04138">
    <property type="entry name" value="GtrA_DPMS_TM"/>
    <property type="match status" value="1"/>
</dbReference>
<dbReference type="InterPro" id="IPR007267">
    <property type="entry name" value="GtrA_DPMS_TM"/>
</dbReference>
<proteinExistence type="inferred from homology"/>
<dbReference type="STRING" id="1524460.IX84_07620"/>
<feature type="transmembrane region" description="Helical" evidence="6">
    <location>
        <begin position="110"/>
        <end position="127"/>
    </location>
</feature>
<dbReference type="GO" id="GO:0005886">
    <property type="term" value="C:plasma membrane"/>
    <property type="evidence" value="ECO:0007669"/>
    <property type="project" value="TreeGrafter"/>
</dbReference>
<sequence>MGLNKETLAQLVKMKAKFAMSGAVATSVDFLLYLWLVDYQDWAPVPANIVSYSCAVVLNFMMQKRFVFQLQGSARRAFLLSVLVSVVGLSINTGIVYALTRFAFFMEYQALTKLIATGIVFFYNFYLKRYVFERKFI</sequence>
<feature type="transmembrane region" description="Helical" evidence="6">
    <location>
        <begin position="18"/>
        <end position="36"/>
    </location>
</feature>
<dbReference type="EMBL" id="JPOS01000018">
    <property type="protein sequence ID" value="KGE88542.1"/>
    <property type="molecule type" value="Genomic_DNA"/>
</dbReference>
<comment type="caution">
    <text evidence="8">The sequence shown here is derived from an EMBL/GenBank/DDBJ whole genome shotgun (WGS) entry which is preliminary data.</text>
</comment>
<feature type="transmembrane region" description="Helical" evidence="6">
    <location>
        <begin position="77"/>
        <end position="98"/>
    </location>
</feature>
<evidence type="ECO:0000313" key="9">
    <source>
        <dbReference type="Proteomes" id="UP000029736"/>
    </source>
</evidence>
<dbReference type="OrthoDB" id="1494129at2"/>
<evidence type="ECO:0000256" key="4">
    <source>
        <dbReference type="ARBA" id="ARBA00022989"/>
    </source>
</evidence>
<keyword evidence="3 6" id="KW-0812">Transmembrane</keyword>
<dbReference type="AlphaFoldDB" id="A0A098SBX5"/>
<dbReference type="GO" id="GO:0000271">
    <property type="term" value="P:polysaccharide biosynthetic process"/>
    <property type="evidence" value="ECO:0007669"/>
    <property type="project" value="InterPro"/>
</dbReference>
<protein>
    <recommendedName>
        <fullName evidence="7">GtrA/DPMS transmembrane domain-containing protein</fullName>
    </recommendedName>
</protein>
<dbReference type="RefSeq" id="WP_044218153.1">
    <property type="nucleotide sequence ID" value="NZ_CAKZLC010000162.1"/>
</dbReference>
<evidence type="ECO:0000256" key="2">
    <source>
        <dbReference type="ARBA" id="ARBA00009399"/>
    </source>
</evidence>
<accession>A0A098SBX5</accession>
<comment type="similarity">
    <text evidence="2">Belongs to the GtrA family.</text>
</comment>
<dbReference type="Proteomes" id="UP000029736">
    <property type="component" value="Unassembled WGS sequence"/>
</dbReference>
<keyword evidence="4 6" id="KW-1133">Transmembrane helix</keyword>
<evidence type="ECO:0000259" key="7">
    <source>
        <dbReference type="Pfam" id="PF04138"/>
    </source>
</evidence>
<reference evidence="8 9" key="1">
    <citation type="journal article" date="2014" name="Int. J. Syst. Evol. Microbiol.">
        <title>Phaeodactylibacter xiamenensis gen. nov., sp. nov., a member of the family Saprospiraceae isolated from the marine alga Phaeodactylum tricornutum.</title>
        <authorList>
            <person name="Chen Z.Jr."/>
            <person name="Lei X."/>
            <person name="Lai Q."/>
            <person name="Li Y."/>
            <person name="Zhang B."/>
            <person name="Zhang J."/>
            <person name="Zhang H."/>
            <person name="Yang L."/>
            <person name="Zheng W."/>
            <person name="Tian Y."/>
            <person name="Yu Z."/>
            <person name="Xu H.Jr."/>
            <person name="Zheng T."/>
        </authorList>
    </citation>
    <scope>NUCLEOTIDE SEQUENCE [LARGE SCALE GENOMIC DNA]</scope>
    <source>
        <strain evidence="8 9">KD52</strain>
    </source>
</reference>
<keyword evidence="9" id="KW-1185">Reference proteome</keyword>